<dbReference type="STRING" id="47428.A0A284QQE0"/>
<dbReference type="EMBL" id="FUEG01000001">
    <property type="protein sequence ID" value="SJK98653.1"/>
    <property type="molecule type" value="Genomic_DNA"/>
</dbReference>
<name>A0A284QQE0_ARMOS</name>
<keyword evidence="2" id="KW-1185">Reference proteome</keyword>
<sequence>MLVALKAVILRSEQCPLDIVFELRFDHEKDMAKTVFAMILEVSHRWRTLELRVSLDLLERLKVVRGKIPCLESLTLHTLDTSQTGRSELPEDIRSLFADVPRLQNITLPGTYGLGDFIFPLHITHLAAPVENVSNLGVYQSLVECHLEIAHRPSTNPDISLPLHIFLPNVRRLFVSSLRILAHLCLPSLNDFAITRDEGAESIRQYVPIVNDFLRRSRCTLTRFASPHGCNDILRQASPLLMDTVVCLEVGLFNGEDDNILNALASDGFLPNLQHLLLFGPMWPSSNFLTAIITSCRRHLRSVILYCPTYDDVERANKQFAPMQGPGQHFIGALEGQGCSRYGNFNRSDLDVGVDR</sequence>
<reference evidence="2" key="1">
    <citation type="journal article" date="2017" name="Nat. Ecol. Evol.">
        <title>Genome expansion and lineage-specific genetic innovations in the forest pathogenic fungi Armillaria.</title>
        <authorList>
            <person name="Sipos G."/>
            <person name="Prasanna A.N."/>
            <person name="Walter M.C."/>
            <person name="O'Connor E."/>
            <person name="Balint B."/>
            <person name="Krizsan K."/>
            <person name="Kiss B."/>
            <person name="Hess J."/>
            <person name="Varga T."/>
            <person name="Slot J."/>
            <person name="Riley R."/>
            <person name="Boka B."/>
            <person name="Rigling D."/>
            <person name="Barry K."/>
            <person name="Lee J."/>
            <person name="Mihaltcheva S."/>
            <person name="LaButti K."/>
            <person name="Lipzen A."/>
            <person name="Waldron R."/>
            <person name="Moloney N.M."/>
            <person name="Sperisen C."/>
            <person name="Kredics L."/>
            <person name="Vagvoelgyi C."/>
            <person name="Patrignani A."/>
            <person name="Fitzpatrick D."/>
            <person name="Nagy I."/>
            <person name="Doyle S."/>
            <person name="Anderson J.B."/>
            <person name="Grigoriev I.V."/>
            <person name="Gueldener U."/>
            <person name="Muensterkoetter M."/>
            <person name="Nagy L.G."/>
        </authorList>
    </citation>
    <scope>NUCLEOTIDE SEQUENCE [LARGE SCALE GENOMIC DNA]</scope>
    <source>
        <strain evidence="2">C18/9</strain>
    </source>
</reference>
<evidence type="ECO:0000313" key="1">
    <source>
        <dbReference type="EMBL" id="SJK98653.1"/>
    </source>
</evidence>
<evidence type="ECO:0000313" key="2">
    <source>
        <dbReference type="Proteomes" id="UP000219338"/>
    </source>
</evidence>
<proteinExistence type="predicted"/>
<organism evidence="1 2">
    <name type="scientific">Armillaria ostoyae</name>
    <name type="common">Armillaria root rot fungus</name>
    <dbReference type="NCBI Taxonomy" id="47428"/>
    <lineage>
        <taxon>Eukaryota</taxon>
        <taxon>Fungi</taxon>
        <taxon>Dikarya</taxon>
        <taxon>Basidiomycota</taxon>
        <taxon>Agaricomycotina</taxon>
        <taxon>Agaricomycetes</taxon>
        <taxon>Agaricomycetidae</taxon>
        <taxon>Agaricales</taxon>
        <taxon>Marasmiineae</taxon>
        <taxon>Physalacriaceae</taxon>
        <taxon>Armillaria</taxon>
    </lineage>
</organism>
<accession>A0A284QQE0</accession>
<dbReference type="Proteomes" id="UP000219338">
    <property type="component" value="Unassembled WGS sequence"/>
</dbReference>
<evidence type="ECO:0008006" key="3">
    <source>
        <dbReference type="Google" id="ProtNLM"/>
    </source>
</evidence>
<dbReference type="AlphaFoldDB" id="A0A284QQE0"/>
<dbReference type="OrthoDB" id="3365698at2759"/>
<protein>
    <recommendedName>
        <fullName evidence="3">F-box domain-containing protein</fullName>
    </recommendedName>
</protein>
<gene>
    <name evidence="1" type="ORF">ARMOST_01922</name>
</gene>